<dbReference type="RefSeq" id="WP_327984936.1">
    <property type="nucleotide sequence ID" value="NZ_CP136426.1"/>
</dbReference>
<evidence type="ECO:0000256" key="1">
    <source>
        <dbReference type="ARBA" id="ARBA00004167"/>
    </source>
</evidence>
<evidence type="ECO:0000313" key="7">
    <source>
        <dbReference type="EMBL" id="WOC51290.1"/>
    </source>
</evidence>
<keyword evidence="2 5" id="KW-0812">Transmembrane</keyword>
<evidence type="ECO:0000313" key="8">
    <source>
        <dbReference type="Proteomes" id="UP001432059"/>
    </source>
</evidence>
<dbReference type="Proteomes" id="UP001432059">
    <property type="component" value="Chromosome"/>
</dbReference>
<sequence length="1571" mass="173928">MANLENNYDKEKQVSPENKISIEGAKELVKDAVQHPVETAKEFTEQAAKDVVSISWWARLLQILFWIGLFLVVTIAVVINLGVTKQWAANQALALLNQDFKAQMTTESVDVDYFGDITIKGLKIKDEQGLDFIKIREFRANSNWIELVNGLVRKKNNHLSFDALQLKDADIKVITYKGDSISNFIKYIGNFDSGKPRDPKKPPFQLDSRIEIINSKVSIINMNSEGDKGKWLYAHDFNLVAPSVKVNGADVFARINNLTFKTKRWGKEHFVDTFSTDLALTKRFLSLKDLTLNTDHTLLQGDLKFNLNNGSWADFTDRVRWEMNLQQGSQISGYDISYFVTHWDNYKPVNTSGQMRGTLNNFNLKNFVLGNKENTIATPYIRFTNLLHGKFIIETDKLSTDFTYVSLKEMLPSFIATKMKNFADDFGRLKYNGAVRVMPEQIFVSEGNLVAGIGQASISDFYLEDYSTQMPKYRGRFNVKDLNTAVITKSPQVGLISGDFNLQGQSFDVNEMVIKTNANIASIEIMDKTIHRLHLDGLLDKRTYKGLIQINDAQAVANVDGFIDFRTSRLAADINADIKKLNLGYFTGQSNAQSVSGVIQGKIAMSNINDLDLDAHLKGIRFSSNHKTYTIPNADVKAYMGNGNRIIELNAPGAANGRIAGKYQLGDLSGMVQNGLDKILVGLPPRKLYKGQSFNVELDIQQGLVNYFVPNLNIPQGVRVSGSYDGDANHLVLNADAPYLVYRLSEKDAQSVNKTLAELQGTTTEEDKQVAETLDAEDLVLKINTANQEEQIFVKLERAKYGDHIFRGVSLTGRNNDNKTLHLSAKFFHGTPEEELYGNMKDYAIHLNQSTNAAGDYVIQFEPTEMAFHNITWKIDTSEELDHSIVYKKQTGNILVHNFRVYSDDSSILIKEGVFQSGTDFKAKGEVRNFQLSKLMEMQSDGNTMNIKGIANGTFDIAMNKSNLEPLITLNVNEISMGGRDMGNININVKNSDKPNIFDVEASVASAGIIGDNKLSVTGIIDNNPKIPTLDIQADMKDFDLAFSQQFVKGVFGNMRGKANGILSISGPINDVDYSGDIALSGFGLKLNFTGVDYSFDDTVIPLSKGLAVLNDIRIKDGRANSSGTISGAIQFETLASMAVNLIMRADNLTVLNTQQKDFDLFWGRVYGQGNLYVSGPVSALNISTDINDPFKALNNSMFTFNAGSTSGVDEFKMLRFLEKDETGAIVSGENKKSGANMNLDFNVAVDKGTTVNVMLPADVGNISVRGVANPLRFRMERNGNISMNGGYQVDNGTFVSKAILDRTFQIDRGSKIRWDGDAMTPALDIKADYMRTVSNAGSYLGTTLPPVSVLLTVDIDGRLNSPEIRLGVSAPDLTSQLRETLANKMMNEDEKVIQFGSILVMNAFNTQNSGFDVDLGSTLESSGYNMLFKQLGSVFNTISNEVQIDLNYLKGDQASNTGDRANASVSFSLSPRVNIKTGMGVPLSRGSELTESNYLSGEGIVEYDWSKNNDKTRLLRIYSKPSNIGLVGGASNSANQNYGVGVVYSKSFNTIFRRKKKKDSTNIKQDSIRP</sequence>
<feature type="domain" description="Translocation and assembly module TamB C-terminal" evidence="6">
    <location>
        <begin position="1120"/>
        <end position="1507"/>
    </location>
</feature>
<protein>
    <submittedName>
        <fullName evidence="7">Translocation/assembly module TamB</fullName>
    </submittedName>
</protein>
<keyword evidence="3 5" id="KW-1133">Transmembrane helix</keyword>
<comment type="subcellular location">
    <subcellularLocation>
        <location evidence="1">Membrane</location>
        <topology evidence="1">Single-pass membrane protein</topology>
    </subcellularLocation>
</comment>
<gene>
    <name evidence="7" type="ORF">BPO_0643</name>
</gene>
<feature type="transmembrane region" description="Helical" evidence="5">
    <location>
        <begin position="63"/>
        <end position="83"/>
    </location>
</feature>
<evidence type="ECO:0000259" key="6">
    <source>
        <dbReference type="Pfam" id="PF04357"/>
    </source>
</evidence>
<dbReference type="EMBL" id="CP136426">
    <property type="protein sequence ID" value="WOC51290.1"/>
    <property type="molecule type" value="Genomic_DNA"/>
</dbReference>
<reference evidence="7" key="1">
    <citation type="submission" date="2023-10" db="EMBL/GenBank/DDBJ databases">
        <title>Characterization and whole genome sequencing of a novel strain of Bergeyella porcorum QD2021 isolated from pig.</title>
        <authorList>
            <person name="Liu G."/>
            <person name="Chen C."/>
            <person name="Han X."/>
        </authorList>
    </citation>
    <scope>NUCLEOTIDE SEQUENCE</scope>
    <source>
        <strain evidence="7">QD2021</strain>
    </source>
</reference>
<dbReference type="InterPro" id="IPR007452">
    <property type="entry name" value="TamB_C"/>
</dbReference>
<dbReference type="GO" id="GO:0005886">
    <property type="term" value="C:plasma membrane"/>
    <property type="evidence" value="ECO:0007669"/>
    <property type="project" value="InterPro"/>
</dbReference>
<accession>A0AAU0F1U6</accession>
<keyword evidence="8" id="KW-1185">Reference proteome</keyword>
<dbReference type="Pfam" id="PF04357">
    <property type="entry name" value="TamB"/>
    <property type="match status" value="1"/>
</dbReference>
<proteinExistence type="predicted"/>
<organism evidence="7 8">
    <name type="scientific">Bergeyella porcorum</name>
    <dbReference type="NCBI Taxonomy" id="1735111"/>
    <lineage>
        <taxon>Bacteria</taxon>
        <taxon>Pseudomonadati</taxon>
        <taxon>Bacteroidota</taxon>
        <taxon>Flavobacteriia</taxon>
        <taxon>Flavobacteriales</taxon>
        <taxon>Weeksellaceae</taxon>
        <taxon>Bergeyella</taxon>
    </lineage>
</organism>
<evidence type="ECO:0000256" key="2">
    <source>
        <dbReference type="ARBA" id="ARBA00022692"/>
    </source>
</evidence>
<dbReference type="GO" id="GO:0009306">
    <property type="term" value="P:protein secretion"/>
    <property type="evidence" value="ECO:0007669"/>
    <property type="project" value="InterPro"/>
</dbReference>
<evidence type="ECO:0000256" key="5">
    <source>
        <dbReference type="SAM" id="Phobius"/>
    </source>
</evidence>
<evidence type="ECO:0000256" key="3">
    <source>
        <dbReference type="ARBA" id="ARBA00022989"/>
    </source>
</evidence>
<name>A0AAU0F1U6_9FLAO</name>
<keyword evidence="4 5" id="KW-0472">Membrane</keyword>
<dbReference type="KEGG" id="bpor:BPO_0643"/>
<evidence type="ECO:0000256" key="4">
    <source>
        <dbReference type="ARBA" id="ARBA00023136"/>
    </source>
</evidence>